<name>A0A1B7KPS5_PARTM</name>
<evidence type="ECO:0000313" key="2">
    <source>
        <dbReference type="Proteomes" id="UP000078290"/>
    </source>
</evidence>
<comment type="caution">
    <text evidence="1">The sequence shown here is derived from an EMBL/GenBank/DDBJ whole genome shotgun (WGS) entry which is preliminary data.</text>
</comment>
<gene>
    <name evidence="1" type="ORF">A7K69_11845</name>
</gene>
<sequence length="355" mass="40809">MISFGFVTIYDQQEIDYSTEIAKRAERYGITVYRFTPLDIDPLTEKARGLQFHAATQSWIESVFDIPDFLYDRCFYRADDRSKKSKPIMQWLKQRADITFLGYGFPSKWDLYKKIIDHPLLSYYIPKTVLLRSSTDLLHMIRKEKAVICKPAHGSRGKGIYVVKQVEGHLHILNASGQTIATIKRKIDLQQWMEILLRRSSYLIQPFFPLKTKQNEPFDVRFFFQKNEHGKWSERGRGVRVGPPGTIIANVSAGASIFDFSEWFSQIPSPQRLFIADGIETITNVLPSYLEEQFGPLFELGVDLGITEEGAVWLIDINSKPGRKIITALAPEKLDAIYEAPLRYCLFLANGVNVR</sequence>
<dbReference type="InterPro" id="IPR026838">
    <property type="entry name" value="YheC/D"/>
</dbReference>
<dbReference type="Proteomes" id="UP000078290">
    <property type="component" value="Unassembled WGS sequence"/>
</dbReference>
<dbReference type="Gene3D" id="3.30.470.20">
    <property type="entry name" value="ATP-grasp fold, B domain"/>
    <property type="match status" value="1"/>
</dbReference>
<dbReference type="InterPro" id="IPR013815">
    <property type="entry name" value="ATP_grasp_subdomain_1"/>
</dbReference>
<dbReference type="AlphaFoldDB" id="A0A1B7KPS5"/>
<dbReference type="Gene3D" id="3.30.1490.20">
    <property type="entry name" value="ATP-grasp fold, A domain"/>
    <property type="match status" value="1"/>
</dbReference>
<dbReference type="EMBL" id="LXMA01000038">
    <property type="protein sequence ID" value="OAT72086.1"/>
    <property type="molecule type" value="Genomic_DNA"/>
</dbReference>
<evidence type="ECO:0008006" key="3">
    <source>
        <dbReference type="Google" id="ProtNLM"/>
    </source>
</evidence>
<evidence type="ECO:0000313" key="1">
    <source>
        <dbReference type="EMBL" id="OAT72086.1"/>
    </source>
</evidence>
<accession>A0A1B7KPS5</accession>
<dbReference type="GO" id="GO:0005524">
    <property type="term" value="F:ATP binding"/>
    <property type="evidence" value="ECO:0007669"/>
    <property type="project" value="InterPro"/>
</dbReference>
<organism evidence="1 2">
    <name type="scientific">Parageobacillus thermoglucosidasius</name>
    <name type="common">Geobacillus thermoglucosidasius</name>
    <dbReference type="NCBI Taxonomy" id="1426"/>
    <lineage>
        <taxon>Bacteria</taxon>
        <taxon>Bacillati</taxon>
        <taxon>Bacillota</taxon>
        <taxon>Bacilli</taxon>
        <taxon>Bacillales</taxon>
        <taxon>Anoxybacillaceae</taxon>
        <taxon>Parageobacillus</taxon>
    </lineage>
</organism>
<dbReference type="Pfam" id="PF14398">
    <property type="entry name" value="ATPgrasp_YheCD"/>
    <property type="match status" value="1"/>
</dbReference>
<dbReference type="OrthoDB" id="7869153at2"/>
<dbReference type="RefSeq" id="WP_064552587.1">
    <property type="nucleotide sequence ID" value="NZ_LXMA01000038.1"/>
</dbReference>
<protein>
    <recommendedName>
        <fullName evidence="3">YheC/YheD family protein</fullName>
    </recommendedName>
</protein>
<reference evidence="2" key="1">
    <citation type="submission" date="2016-05" db="EMBL/GenBank/DDBJ databases">
        <authorList>
            <person name="Wang W."/>
            <person name="Zhu L."/>
        </authorList>
    </citation>
    <scope>NUCLEOTIDE SEQUENCE [LARGE SCALE GENOMIC DNA]</scope>
    <source>
        <strain evidence="2">W-2</strain>
    </source>
</reference>
<proteinExistence type="predicted"/>
<dbReference type="SUPFAM" id="SSF56059">
    <property type="entry name" value="Glutathione synthetase ATP-binding domain-like"/>
    <property type="match status" value="1"/>
</dbReference>